<proteinExistence type="predicted"/>
<reference evidence="9" key="1">
    <citation type="submission" date="2015-10" db="EMBL/GenBank/DDBJ databases">
        <authorList>
            <person name="Gilbert D.G."/>
        </authorList>
    </citation>
    <scope>NUCLEOTIDE SEQUENCE</scope>
</reference>
<dbReference type="GO" id="GO:0051213">
    <property type="term" value="F:dioxygenase activity"/>
    <property type="evidence" value="ECO:0007669"/>
    <property type="project" value="UniProtKB-KW"/>
</dbReference>
<keyword evidence="3" id="KW-0479">Metal-binding</keyword>
<dbReference type="CDD" id="cd03469">
    <property type="entry name" value="Rieske_RO_Alpha_N"/>
    <property type="match status" value="1"/>
</dbReference>
<gene>
    <name evidence="9" type="ORF">MGWOODY_Hyp851</name>
</gene>
<dbReference type="InterPro" id="IPR015879">
    <property type="entry name" value="Ring_hydroxy_dOase_asu_C_dom"/>
</dbReference>
<dbReference type="SUPFAM" id="SSF55961">
    <property type="entry name" value="Bet v1-like"/>
    <property type="match status" value="1"/>
</dbReference>
<accession>A0A160U133</accession>
<evidence type="ECO:0000256" key="7">
    <source>
        <dbReference type="ARBA" id="ARBA00023027"/>
    </source>
</evidence>
<dbReference type="InterPro" id="IPR017941">
    <property type="entry name" value="Rieske_2Fe-2S"/>
</dbReference>
<dbReference type="AlphaFoldDB" id="A0A160U133"/>
<dbReference type="PROSITE" id="PS51296">
    <property type="entry name" value="RIESKE"/>
    <property type="match status" value="1"/>
</dbReference>
<evidence type="ECO:0000256" key="4">
    <source>
        <dbReference type="ARBA" id="ARBA00023002"/>
    </source>
</evidence>
<keyword evidence="5" id="KW-0408">Iron</keyword>
<evidence type="ECO:0000259" key="8">
    <source>
        <dbReference type="PROSITE" id="PS51296"/>
    </source>
</evidence>
<evidence type="ECO:0000256" key="6">
    <source>
        <dbReference type="ARBA" id="ARBA00023014"/>
    </source>
</evidence>
<dbReference type="PRINTS" id="PR00090">
    <property type="entry name" value="RNGDIOXGNASE"/>
</dbReference>
<dbReference type="InterPro" id="IPR001663">
    <property type="entry name" value="Rng_hydr_dOase-A"/>
</dbReference>
<dbReference type="SUPFAM" id="SSF50022">
    <property type="entry name" value="ISP domain"/>
    <property type="match status" value="1"/>
</dbReference>
<keyword evidence="6" id="KW-0411">Iron-sulfur</keyword>
<protein>
    <submittedName>
        <fullName evidence="9">Large subunit naph/bph dioxygenase</fullName>
    </submittedName>
</protein>
<keyword evidence="4" id="KW-0560">Oxidoreductase</keyword>
<organism evidence="9">
    <name type="scientific">hydrothermal vent metagenome</name>
    <dbReference type="NCBI Taxonomy" id="652676"/>
    <lineage>
        <taxon>unclassified sequences</taxon>
        <taxon>metagenomes</taxon>
        <taxon>ecological metagenomes</taxon>
    </lineage>
</organism>
<evidence type="ECO:0000256" key="2">
    <source>
        <dbReference type="ARBA" id="ARBA00022714"/>
    </source>
</evidence>
<feature type="domain" description="Rieske" evidence="8">
    <location>
        <begin position="49"/>
        <end position="156"/>
    </location>
</feature>
<evidence type="ECO:0000313" key="9">
    <source>
        <dbReference type="EMBL" id="CUS57248.1"/>
    </source>
</evidence>
<dbReference type="InterPro" id="IPR036922">
    <property type="entry name" value="Rieske_2Fe-2S_sf"/>
</dbReference>
<dbReference type="GO" id="GO:0005506">
    <property type="term" value="F:iron ion binding"/>
    <property type="evidence" value="ECO:0007669"/>
    <property type="project" value="InterPro"/>
</dbReference>
<evidence type="ECO:0000256" key="5">
    <source>
        <dbReference type="ARBA" id="ARBA00023004"/>
    </source>
</evidence>
<dbReference type="InterPro" id="IPR015881">
    <property type="entry name" value="ARHD_Rieske_2Fe_2S"/>
</dbReference>
<dbReference type="PROSITE" id="PS00570">
    <property type="entry name" value="RING_HYDROXYL_ALPHA"/>
    <property type="match status" value="1"/>
</dbReference>
<comment type="cofactor">
    <cofactor evidence="1">
        <name>Fe cation</name>
        <dbReference type="ChEBI" id="CHEBI:24875"/>
    </cofactor>
</comment>
<dbReference type="EMBL" id="CZQD01000038">
    <property type="protein sequence ID" value="CUS57248.1"/>
    <property type="molecule type" value="Genomic_DNA"/>
</dbReference>
<dbReference type="PANTHER" id="PTHR43756">
    <property type="entry name" value="CHOLINE MONOOXYGENASE, CHLOROPLASTIC"/>
    <property type="match status" value="1"/>
</dbReference>
<dbReference type="GO" id="GO:0051537">
    <property type="term" value="F:2 iron, 2 sulfur cluster binding"/>
    <property type="evidence" value="ECO:0007669"/>
    <property type="project" value="UniProtKB-KW"/>
</dbReference>
<dbReference type="Gene3D" id="3.90.380.10">
    <property type="entry name" value="Naphthalene 1,2-dioxygenase Alpha Subunit, Chain A, domain 1"/>
    <property type="match status" value="2"/>
</dbReference>
<dbReference type="Pfam" id="PF00355">
    <property type="entry name" value="Rieske"/>
    <property type="match status" value="1"/>
</dbReference>
<keyword evidence="2" id="KW-0001">2Fe-2S</keyword>
<keyword evidence="7" id="KW-0520">NAD</keyword>
<evidence type="ECO:0000256" key="3">
    <source>
        <dbReference type="ARBA" id="ARBA00022723"/>
    </source>
</evidence>
<dbReference type="PANTHER" id="PTHR43756:SF5">
    <property type="entry name" value="CHOLINE MONOOXYGENASE, CHLOROPLASTIC"/>
    <property type="match status" value="1"/>
</dbReference>
<evidence type="ECO:0000256" key="1">
    <source>
        <dbReference type="ARBA" id="ARBA00001962"/>
    </source>
</evidence>
<dbReference type="Pfam" id="PF00848">
    <property type="entry name" value="Ring_hydroxyl_A"/>
    <property type="match status" value="1"/>
</dbReference>
<dbReference type="Gene3D" id="2.102.10.10">
    <property type="entry name" value="Rieske [2Fe-2S] iron-sulphur domain"/>
    <property type="match status" value="1"/>
</dbReference>
<keyword evidence="9" id="KW-0223">Dioxygenase</keyword>
<name>A0A160U133_9ZZZZ</name>
<sequence>MTKTLAGLTPEETGRVRKPLEQAYTLPSAAYLDEDVYARETDQILRKSWLPLARIDQISNPGDFVSLDLFGQPVMVVHGHDGEVRVMSRTCLHRAALLADGNGNRRLFTCPYHAWSYDTSGQLVRAPLMDGAEEFAESNCRLPQLRTEIWEGFVLANFDPDAAPFAPPVETFRKYFENFRLADMKVVHTLEFDSEWNWKVLVENFMEAYHHIATHSETFEPAYHARDSRVPDNDGPWSILHMPAAHEELPPGLPPLEGLEDWQARDLFATAIFPHFLLGIQGSVVTWYQVFPQGAGKLHLKIHICVPAAYSEMEGFDEIAEGMALMVSAIHHEDIGANDLVWQGLNAPMTRQGRLSPLEKAIWQYNQWWLDKMEAP</sequence>